<protein>
    <submittedName>
        <fullName evidence="1">Uncharacterized protein</fullName>
    </submittedName>
</protein>
<comment type="caution">
    <text evidence="1">The sequence shown here is derived from an EMBL/GenBank/DDBJ whole genome shotgun (WGS) entry which is preliminary data.</text>
</comment>
<organism evidence="1 2">
    <name type="scientific">Tritrichomonas musculus</name>
    <dbReference type="NCBI Taxonomy" id="1915356"/>
    <lineage>
        <taxon>Eukaryota</taxon>
        <taxon>Metamonada</taxon>
        <taxon>Parabasalia</taxon>
        <taxon>Tritrichomonadida</taxon>
        <taxon>Tritrichomonadidae</taxon>
        <taxon>Tritrichomonas</taxon>
    </lineage>
</organism>
<name>A0ABR2KL63_9EUKA</name>
<accession>A0ABR2KL63</accession>
<dbReference type="EMBL" id="JAPFFF010000004">
    <property type="protein sequence ID" value="KAK8891878.1"/>
    <property type="molecule type" value="Genomic_DNA"/>
</dbReference>
<evidence type="ECO:0000313" key="2">
    <source>
        <dbReference type="Proteomes" id="UP001470230"/>
    </source>
</evidence>
<gene>
    <name evidence="1" type="ORF">M9Y10_029100</name>
</gene>
<dbReference type="Pfam" id="PF05348">
    <property type="entry name" value="UMP1"/>
    <property type="match status" value="1"/>
</dbReference>
<reference evidence="1 2" key="1">
    <citation type="submission" date="2024-04" db="EMBL/GenBank/DDBJ databases">
        <title>Tritrichomonas musculus Genome.</title>
        <authorList>
            <person name="Alves-Ferreira E."/>
            <person name="Grigg M."/>
            <person name="Lorenzi H."/>
            <person name="Galac M."/>
        </authorList>
    </citation>
    <scope>NUCLEOTIDE SEQUENCE [LARGE SCALE GENOMIC DNA]</scope>
    <source>
        <strain evidence="1 2">EAF2021</strain>
    </source>
</reference>
<evidence type="ECO:0000313" key="1">
    <source>
        <dbReference type="EMBL" id="KAK8891878.1"/>
    </source>
</evidence>
<keyword evidence="2" id="KW-1185">Reference proteome</keyword>
<dbReference type="Proteomes" id="UP001470230">
    <property type="component" value="Unassembled WGS sequence"/>
</dbReference>
<sequence length="131" mass="15197">MDVYEQFVPPPPIDTIRDGLPNLRHGTVEMHPLEVHLKKLANEEVDTDFENTANLFGIGFAKELKQIRKIVDNTLLMYNGCDLGHELVTGEIDDIDFKDMFEPNQIRYDIKYDHSVELEKRVFGQPLRLDI</sequence>
<proteinExistence type="predicted"/>